<feature type="transmembrane region" description="Helical" evidence="7">
    <location>
        <begin position="300"/>
        <end position="322"/>
    </location>
</feature>
<sequence>MAFEENGQVAAQDQHSSEKGVELGGNEKGVNNGVTAHGDEAGEPTVTAKTWIVCVVCEINPDTTLEADAEAHHGIQILSLGYGLSFWAVPVMSAIGASIAADLGSPSATSWFVSSWIISITVSFLWFGPNTDILGRRWSLVGGNFVTFVGHIVVASAKYNTGGGGAGQVIAGMVIIGFGGANCQMAAFALPELIPNKWRHIGVVIADAVVYITVIVAPVTARFGYHDNDWEWNFWGLAIFQFLSFVGLLFLYFPPKHPAGEDLLQALKELDYLGMFLFGAGCVPVLMGIAWAGVYNSSDAHVVAPLVIGFFFLICFAVWEHFFNIKHPITPTHVFTSSHGRDFTAPAIALGVINMFYYSSSILWPQMITQLYTDGGADWRYAVVLSLPQGFGIFTGALGLTFLGGVIRHWQWQLFGSSFIMVLFGSLTGLVNPYNRGTMIAFTYLSQLGFGWGLYLSIAITQMGVEHKDLGKAGGISGTFRFGAGAIGTTIYSTVLSNSLSKAIANRVPDAALDAGLSQGRLTELLSAVGTADLSTANFSSAVVEAVTLASKQAYCHAFFVVAMTSMAFGIIGLIACACCKDVDHRMDQHIEVFLENDKLADRNKFR</sequence>
<accession>A0A3M7B5E7</accession>
<evidence type="ECO:0000313" key="8">
    <source>
        <dbReference type="EMBL" id="RMY34929.1"/>
    </source>
</evidence>
<feature type="transmembrane region" description="Helical" evidence="7">
    <location>
        <begin position="107"/>
        <end position="126"/>
    </location>
</feature>
<dbReference type="AlphaFoldDB" id="A0A3M7B5E7"/>
<evidence type="ECO:0000313" key="9">
    <source>
        <dbReference type="Proteomes" id="UP000276864"/>
    </source>
</evidence>
<feature type="transmembrane region" description="Helical" evidence="7">
    <location>
        <begin position="440"/>
        <end position="460"/>
    </location>
</feature>
<keyword evidence="3 7" id="KW-0812">Transmembrane</keyword>
<name>A0A3M7B5E7_HORWE</name>
<dbReference type="PANTHER" id="PTHR23501">
    <property type="entry name" value="MAJOR FACILITATOR SUPERFAMILY"/>
    <property type="match status" value="1"/>
</dbReference>
<protein>
    <recommendedName>
        <fullName evidence="10">Major facilitator superfamily (MFS) profile domain-containing protein</fullName>
    </recommendedName>
</protein>
<evidence type="ECO:0000256" key="7">
    <source>
        <dbReference type="SAM" id="Phobius"/>
    </source>
</evidence>
<evidence type="ECO:0000256" key="1">
    <source>
        <dbReference type="ARBA" id="ARBA00004141"/>
    </source>
</evidence>
<dbReference type="PANTHER" id="PTHR23501:SF195">
    <property type="entry name" value="PEP5"/>
    <property type="match status" value="1"/>
</dbReference>
<evidence type="ECO:0000256" key="5">
    <source>
        <dbReference type="ARBA" id="ARBA00023136"/>
    </source>
</evidence>
<keyword evidence="5 7" id="KW-0472">Membrane</keyword>
<feature type="region of interest" description="Disordered" evidence="6">
    <location>
        <begin position="1"/>
        <end position="41"/>
    </location>
</feature>
<evidence type="ECO:0000256" key="6">
    <source>
        <dbReference type="SAM" id="MobiDB-lite"/>
    </source>
</evidence>
<feature type="transmembrane region" description="Helical" evidence="7">
    <location>
        <begin position="558"/>
        <end position="576"/>
    </location>
</feature>
<dbReference type="InterPro" id="IPR036259">
    <property type="entry name" value="MFS_trans_sf"/>
</dbReference>
<feature type="transmembrane region" description="Helical" evidence="7">
    <location>
        <begin position="343"/>
        <end position="364"/>
    </location>
</feature>
<dbReference type="InterPro" id="IPR010573">
    <property type="entry name" value="MFS_Str1/Tri12-like"/>
</dbReference>
<reference evidence="8 9" key="1">
    <citation type="journal article" date="2018" name="BMC Genomics">
        <title>Genomic evidence for intraspecific hybridization in a clonal and extremely halotolerant yeast.</title>
        <authorList>
            <person name="Gostincar C."/>
            <person name="Stajich J.E."/>
            <person name="Zupancic J."/>
            <person name="Zalar P."/>
            <person name="Gunde-Cimerman N."/>
        </authorList>
    </citation>
    <scope>NUCLEOTIDE SEQUENCE [LARGE SCALE GENOMIC DNA]</scope>
    <source>
        <strain evidence="8 9">EXF-6651</strain>
    </source>
</reference>
<dbReference type="SUPFAM" id="SSF103473">
    <property type="entry name" value="MFS general substrate transporter"/>
    <property type="match status" value="1"/>
</dbReference>
<proteinExistence type="predicted"/>
<organism evidence="8 9">
    <name type="scientific">Hortaea werneckii</name>
    <name type="common">Black yeast</name>
    <name type="synonym">Cladosporium werneckii</name>
    <dbReference type="NCBI Taxonomy" id="91943"/>
    <lineage>
        <taxon>Eukaryota</taxon>
        <taxon>Fungi</taxon>
        <taxon>Dikarya</taxon>
        <taxon>Ascomycota</taxon>
        <taxon>Pezizomycotina</taxon>
        <taxon>Dothideomycetes</taxon>
        <taxon>Dothideomycetidae</taxon>
        <taxon>Mycosphaerellales</taxon>
        <taxon>Teratosphaeriaceae</taxon>
        <taxon>Hortaea</taxon>
    </lineage>
</organism>
<evidence type="ECO:0000256" key="3">
    <source>
        <dbReference type="ARBA" id="ARBA00022692"/>
    </source>
</evidence>
<gene>
    <name evidence="8" type="ORF">D0866_04942</name>
</gene>
<dbReference type="Proteomes" id="UP000276864">
    <property type="component" value="Unassembled WGS sequence"/>
</dbReference>
<evidence type="ECO:0000256" key="4">
    <source>
        <dbReference type="ARBA" id="ARBA00022989"/>
    </source>
</evidence>
<comment type="caution">
    <text evidence="8">The sequence shown here is derived from an EMBL/GenBank/DDBJ whole genome shotgun (WGS) entry which is preliminary data.</text>
</comment>
<feature type="transmembrane region" description="Helical" evidence="7">
    <location>
        <begin position="384"/>
        <end position="407"/>
    </location>
</feature>
<feature type="transmembrane region" description="Helical" evidence="7">
    <location>
        <begin position="201"/>
        <end position="220"/>
    </location>
</feature>
<feature type="transmembrane region" description="Helical" evidence="7">
    <location>
        <begin position="169"/>
        <end position="189"/>
    </location>
</feature>
<dbReference type="Gene3D" id="1.20.1250.20">
    <property type="entry name" value="MFS general substrate transporter like domains"/>
    <property type="match status" value="2"/>
</dbReference>
<feature type="transmembrane region" description="Helical" evidence="7">
    <location>
        <begin position="80"/>
        <end position="101"/>
    </location>
</feature>
<keyword evidence="4 7" id="KW-1133">Transmembrane helix</keyword>
<evidence type="ECO:0000256" key="2">
    <source>
        <dbReference type="ARBA" id="ARBA00022448"/>
    </source>
</evidence>
<feature type="transmembrane region" description="Helical" evidence="7">
    <location>
        <begin position="414"/>
        <end position="434"/>
    </location>
</feature>
<dbReference type="GO" id="GO:0005886">
    <property type="term" value="C:plasma membrane"/>
    <property type="evidence" value="ECO:0007669"/>
    <property type="project" value="TreeGrafter"/>
</dbReference>
<evidence type="ECO:0008006" key="10">
    <source>
        <dbReference type="Google" id="ProtNLM"/>
    </source>
</evidence>
<dbReference type="GO" id="GO:0022857">
    <property type="term" value="F:transmembrane transporter activity"/>
    <property type="evidence" value="ECO:0007669"/>
    <property type="project" value="InterPro"/>
</dbReference>
<dbReference type="Pfam" id="PF06609">
    <property type="entry name" value="TRI12"/>
    <property type="match status" value="1"/>
</dbReference>
<feature type="transmembrane region" description="Helical" evidence="7">
    <location>
        <begin position="273"/>
        <end position="294"/>
    </location>
</feature>
<comment type="subcellular location">
    <subcellularLocation>
        <location evidence="1">Membrane</location>
        <topology evidence="1">Multi-pass membrane protein</topology>
    </subcellularLocation>
</comment>
<dbReference type="EMBL" id="QWIM01000415">
    <property type="protein sequence ID" value="RMY34929.1"/>
    <property type="molecule type" value="Genomic_DNA"/>
</dbReference>
<keyword evidence="2" id="KW-0813">Transport</keyword>
<feature type="transmembrane region" description="Helical" evidence="7">
    <location>
        <begin position="232"/>
        <end position="253"/>
    </location>
</feature>